<dbReference type="Proteomes" id="UP000008312">
    <property type="component" value="Unassembled WGS sequence"/>
</dbReference>
<evidence type="ECO:0000313" key="3">
    <source>
        <dbReference type="Proteomes" id="UP000008312"/>
    </source>
</evidence>
<feature type="compositionally biased region" description="Basic and acidic residues" evidence="1">
    <location>
        <begin position="1"/>
        <end position="13"/>
    </location>
</feature>
<dbReference type="AlphaFoldDB" id="D8LXB9"/>
<organism evidence="2">
    <name type="scientific">Blastocystis hominis</name>
    <dbReference type="NCBI Taxonomy" id="12968"/>
    <lineage>
        <taxon>Eukaryota</taxon>
        <taxon>Sar</taxon>
        <taxon>Stramenopiles</taxon>
        <taxon>Bigyra</taxon>
        <taxon>Opalozoa</taxon>
        <taxon>Opalinata</taxon>
        <taxon>Blastocystidae</taxon>
        <taxon>Blastocystis</taxon>
    </lineage>
</organism>
<name>D8LXB9_BLAHO</name>
<keyword evidence="3" id="KW-1185">Reference proteome</keyword>
<evidence type="ECO:0000256" key="1">
    <source>
        <dbReference type="SAM" id="MobiDB-lite"/>
    </source>
</evidence>
<gene>
    <name evidence="2" type="ORF">GSBLH_T00001159001</name>
</gene>
<feature type="region of interest" description="Disordered" evidence="1">
    <location>
        <begin position="1"/>
        <end position="50"/>
    </location>
</feature>
<protein>
    <submittedName>
        <fullName evidence="2">Uncharacterized protein</fullName>
    </submittedName>
</protein>
<dbReference type="EMBL" id="FN668639">
    <property type="protein sequence ID" value="CBK20914.2"/>
    <property type="molecule type" value="Genomic_DNA"/>
</dbReference>
<reference evidence="2" key="1">
    <citation type="submission" date="2010-02" db="EMBL/GenBank/DDBJ databases">
        <title>Sequencing and annotation of the Blastocystis hominis genome.</title>
        <authorList>
            <person name="Wincker P."/>
        </authorList>
    </citation>
    <scope>NUCLEOTIDE SEQUENCE</scope>
    <source>
        <strain evidence="2">Singapore isolate B</strain>
    </source>
</reference>
<dbReference type="RefSeq" id="XP_012894962.1">
    <property type="nucleotide sequence ID" value="XM_013039508.1"/>
</dbReference>
<accession>D8LXB9</accession>
<evidence type="ECO:0000313" key="2">
    <source>
        <dbReference type="EMBL" id="CBK20914.2"/>
    </source>
</evidence>
<sequence length="130" mass="14283">MELTERTDAERRSKLAHSTQNAEEERFAESKLQQSSQDLAGAAVPKRRANPSAFGFNTAEIVQLKEKMRSSGSSFAGMTSTFAVRKSTAFTPVVERKAAVGNVNGDDICFQSRAQRAAALEKQFQAILRK</sequence>
<dbReference type="InParanoid" id="D8LXB9"/>
<dbReference type="GeneID" id="24918436"/>
<proteinExistence type="predicted"/>